<keyword evidence="1" id="KW-0472">Membrane</keyword>
<gene>
    <name evidence="2" type="ORF">SAMN04244553_0199</name>
</gene>
<dbReference type="RefSeq" id="WP_097243257.1">
    <property type="nucleotide sequence ID" value="NZ_JAMTCV010000002.1"/>
</dbReference>
<keyword evidence="1" id="KW-1133">Transmembrane helix</keyword>
<protein>
    <submittedName>
        <fullName evidence="2">Uncharacterized protein</fullName>
    </submittedName>
</protein>
<sequence>MLRSFLVRYRIVGPGLILTFAIVIYCIGEFEGLPALVTAVGLGALASLVVCLGWDLWLDP</sequence>
<evidence type="ECO:0000313" key="2">
    <source>
        <dbReference type="EMBL" id="SNY74204.1"/>
    </source>
</evidence>
<keyword evidence="3" id="KW-1185">Reference proteome</keyword>
<feature type="transmembrane region" description="Helical" evidence="1">
    <location>
        <begin position="12"/>
        <end position="30"/>
    </location>
</feature>
<evidence type="ECO:0000256" key="1">
    <source>
        <dbReference type="SAM" id="Phobius"/>
    </source>
</evidence>
<keyword evidence="1" id="KW-0812">Transmembrane</keyword>
<name>A0A285KNI7_9NOCA</name>
<dbReference type="AlphaFoldDB" id="A0A285KNI7"/>
<reference evidence="2 3" key="1">
    <citation type="submission" date="2017-09" db="EMBL/GenBank/DDBJ databases">
        <authorList>
            <person name="Ehlers B."/>
            <person name="Leendertz F.H."/>
        </authorList>
    </citation>
    <scope>NUCLEOTIDE SEQUENCE [LARGE SCALE GENOMIC DNA]</scope>
    <source>
        <strain evidence="2 3">DSM 45537</strain>
    </source>
</reference>
<dbReference type="EMBL" id="OBEG01000001">
    <property type="protein sequence ID" value="SNY74204.1"/>
    <property type="molecule type" value="Genomic_DNA"/>
</dbReference>
<feature type="transmembrane region" description="Helical" evidence="1">
    <location>
        <begin position="36"/>
        <end position="58"/>
    </location>
</feature>
<accession>A0A285KNI7</accession>
<dbReference type="Proteomes" id="UP000219565">
    <property type="component" value="Unassembled WGS sequence"/>
</dbReference>
<organism evidence="2 3">
    <name type="scientific">Nocardia amikacinitolerans</name>
    <dbReference type="NCBI Taxonomy" id="756689"/>
    <lineage>
        <taxon>Bacteria</taxon>
        <taxon>Bacillati</taxon>
        <taxon>Actinomycetota</taxon>
        <taxon>Actinomycetes</taxon>
        <taxon>Mycobacteriales</taxon>
        <taxon>Nocardiaceae</taxon>
        <taxon>Nocardia</taxon>
    </lineage>
</organism>
<proteinExistence type="predicted"/>
<evidence type="ECO:0000313" key="3">
    <source>
        <dbReference type="Proteomes" id="UP000219565"/>
    </source>
</evidence>